<keyword evidence="1" id="KW-0418">Kinase</keyword>
<dbReference type="OrthoDB" id="3871793at2"/>
<dbReference type="EMBL" id="QOIL01000016">
    <property type="protein sequence ID" value="RCG27375.1"/>
    <property type="molecule type" value="Genomic_DNA"/>
</dbReference>
<dbReference type="SUPFAM" id="SSF55874">
    <property type="entry name" value="ATPase domain of HSP90 chaperone/DNA topoisomerase II/histidine kinase"/>
    <property type="match status" value="1"/>
</dbReference>
<dbReference type="Pfam" id="PF13581">
    <property type="entry name" value="HATPase_c_2"/>
    <property type="match status" value="1"/>
</dbReference>
<dbReference type="AlphaFoldDB" id="A0A367FCG2"/>
<evidence type="ECO:0000313" key="4">
    <source>
        <dbReference type="EMBL" id="RCG27375.1"/>
    </source>
</evidence>
<dbReference type="CDD" id="cd16936">
    <property type="entry name" value="HATPase_RsbW-like"/>
    <property type="match status" value="1"/>
</dbReference>
<feature type="region of interest" description="Disordered" evidence="2">
    <location>
        <begin position="206"/>
        <end position="225"/>
    </location>
</feature>
<protein>
    <recommendedName>
        <fullName evidence="3">Histidine kinase/HSP90-like ATPase domain-containing protein</fullName>
    </recommendedName>
</protein>
<evidence type="ECO:0000256" key="1">
    <source>
        <dbReference type="ARBA" id="ARBA00022527"/>
    </source>
</evidence>
<dbReference type="GO" id="GO:0004674">
    <property type="term" value="F:protein serine/threonine kinase activity"/>
    <property type="evidence" value="ECO:0007669"/>
    <property type="project" value="UniProtKB-KW"/>
</dbReference>
<evidence type="ECO:0000313" key="5">
    <source>
        <dbReference type="Proteomes" id="UP000253094"/>
    </source>
</evidence>
<keyword evidence="5" id="KW-1185">Reference proteome</keyword>
<dbReference type="PANTHER" id="PTHR35526">
    <property type="entry name" value="ANTI-SIGMA-F FACTOR RSBW-RELATED"/>
    <property type="match status" value="1"/>
</dbReference>
<reference evidence="4 5" key="1">
    <citation type="submission" date="2018-06" db="EMBL/GenBank/DDBJ databases">
        <title>Sphaerisporangium craniellae sp. nov., isolated from a marine sponge in the South China Sea.</title>
        <authorList>
            <person name="Li L."/>
        </authorList>
    </citation>
    <scope>NUCLEOTIDE SEQUENCE [LARGE SCALE GENOMIC DNA]</scope>
    <source>
        <strain evidence="4 5">CCTCC AA 208026</strain>
    </source>
</reference>
<feature type="domain" description="Histidine kinase/HSP90-like ATPase" evidence="3">
    <location>
        <begin position="87"/>
        <end position="186"/>
    </location>
</feature>
<gene>
    <name evidence="4" type="ORF">DQ384_27155</name>
</gene>
<dbReference type="InterPro" id="IPR003594">
    <property type="entry name" value="HATPase_dom"/>
</dbReference>
<proteinExistence type="predicted"/>
<comment type="caution">
    <text evidence="4">The sequence shown here is derived from an EMBL/GenBank/DDBJ whole genome shotgun (WGS) entry which is preliminary data.</text>
</comment>
<dbReference type="Gene3D" id="3.30.565.10">
    <property type="entry name" value="Histidine kinase-like ATPase, C-terminal domain"/>
    <property type="match status" value="1"/>
</dbReference>
<evidence type="ECO:0000256" key="2">
    <source>
        <dbReference type="SAM" id="MobiDB-lite"/>
    </source>
</evidence>
<keyword evidence="1" id="KW-0808">Transferase</keyword>
<keyword evidence="1" id="KW-0723">Serine/threonine-protein kinase</keyword>
<sequence length="225" mass="23645">MAGVGTAPTRPDGHARRSLARRTGALCRMRGREEDARPGRPTRRQLALCLGTSLRDTGRLDTGDGTGDRPGGRVMGTPVILGALTLPGAAEHVAEARRFLVKLLGAEHRDIETSRLLVSELIGNSIRHTASGRGGSVTIAVLDVGGALRVEVADGGGETVPCLCSRGELLESGRGMKLVDVMASRWGFTRDSAVSGTTWFELEGARSVPGRTPGAQSRITRRGSA</sequence>
<dbReference type="InterPro" id="IPR036890">
    <property type="entry name" value="HATPase_C_sf"/>
</dbReference>
<evidence type="ECO:0000259" key="3">
    <source>
        <dbReference type="Pfam" id="PF13581"/>
    </source>
</evidence>
<organism evidence="4 5">
    <name type="scientific">Sphaerisporangium album</name>
    <dbReference type="NCBI Taxonomy" id="509200"/>
    <lineage>
        <taxon>Bacteria</taxon>
        <taxon>Bacillati</taxon>
        <taxon>Actinomycetota</taxon>
        <taxon>Actinomycetes</taxon>
        <taxon>Streptosporangiales</taxon>
        <taxon>Streptosporangiaceae</taxon>
        <taxon>Sphaerisporangium</taxon>
    </lineage>
</organism>
<dbReference type="PANTHER" id="PTHR35526:SF3">
    <property type="entry name" value="ANTI-SIGMA-F FACTOR RSBW"/>
    <property type="match status" value="1"/>
</dbReference>
<dbReference type="Proteomes" id="UP000253094">
    <property type="component" value="Unassembled WGS sequence"/>
</dbReference>
<name>A0A367FCG2_9ACTN</name>
<dbReference type="InterPro" id="IPR050267">
    <property type="entry name" value="Anti-sigma-factor_SerPK"/>
</dbReference>
<feature type="region of interest" description="Disordered" evidence="2">
    <location>
        <begin position="1"/>
        <end position="23"/>
    </location>
</feature>
<accession>A0A367FCG2</accession>